<dbReference type="AlphaFoldDB" id="A0A558E0U4"/>
<dbReference type="Pfam" id="PF05048">
    <property type="entry name" value="NosD"/>
    <property type="match status" value="1"/>
</dbReference>
<comment type="caution">
    <text evidence="2">The sequence shown here is derived from an EMBL/GenBank/DDBJ whole genome shotgun (WGS) entry which is preliminary data.</text>
</comment>
<evidence type="ECO:0000313" key="2">
    <source>
        <dbReference type="EMBL" id="TVO75169.1"/>
    </source>
</evidence>
<dbReference type="SMART" id="SM00710">
    <property type="entry name" value="PbH1"/>
    <property type="match status" value="9"/>
</dbReference>
<dbReference type="InterPro" id="IPR007742">
    <property type="entry name" value="NosD_dom"/>
</dbReference>
<proteinExistence type="predicted"/>
<organism evidence="2 3">
    <name type="scientific">Sedimenticola selenatireducens</name>
    <dbReference type="NCBI Taxonomy" id="191960"/>
    <lineage>
        <taxon>Bacteria</taxon>
        <taxon>Pseudomonadati</taxon>
        <taxon>Pseudomonadota</taxon>
        <taxon>Gammaproteobacteria</taxon>
        <taxon>Chromatiales</taxon>
        <taxon>Sedimenticolaceae</taxon>
        <taxon>Sedimenticola</taxon>
    </lineage>
</organism>
<dbReference type="SUPFAM" id="SSF51126">
    <property type="entry name" value="Pectin lyase-like"/>
    <property type="match status" value="1"/>
</dbReference>
<dbReference type="InterPro" id="IPR012334">
    <property type="entry name" value="Pectin_lyas_fold"/>
</dbReference>
<reference evidence="2 3" key="1">
    <citation type="submission" date="2019-07" db="EMBL/GenBank/DDBJ databases">
        <title>The pathways for chlorine oxyanion respiration interact through the shared metabolite chlorate.</title>
        <authorList>
            <person name="Barnum T.P."/>
            <person name="Cheng Y."/>
            <person name="Hill K.A."/>
            <person name="Lucas L.N."/>
            <person name="Carlson H.K."/>
            <person name="Coates J.D."/>
        </authorList>
    </citation>
    <scope>NUCLEOTIDE SEQUENCE [LARGE SCALE GENOMIC DNA]</scope>
    <source>
        <strain evidence="2 3">BK-1</strain>
    </source>
</reference>
<dbReference type="NCBIfam" id="TIGR04247">
    <property type="entry name" value="NosD_copper_fam"/>
    <property type="match status" value="1"/>
</dbReference>
<accession>A0A558E0U4</accession>
<dbReference type="Proteomes" id="UP000316649">
    <property type="component" value="Unassembled WGS sequence"/>
</dbReference>
<dbReference type="InterPro" id="IPR006626">
    <property type="entry name" value="PbH1"/>
</dbReference>
<gene>
    <name evidence="2" type="primary">nosD</name>
    <name evidence="2" type="ORF">FHP88_09145</name>
</gene>
<name>A0A558E0U4_9GAMM</name>
<keyword evidence="3" id="KW-1185">Reference proteome</keyword>
<protein>
    <submittedName>
        <fullName evidence="2">Nitrous oxide reductase family maturation protein NosD</fullName>
    </submittedName>
</protein>
<dbReference type="Gene3D" id="2.160.20.10">
    <property type="entry name" value="Single-stranded right-handed beta-helix, Pectin lyase-like"/>
    <property type="match status" value="1"/>
</dbReference>
<feature type="domain" description="Carbohydrate-binding/sugar hydrolysis" evidence="1">
    <location>
        <begin position="253"/>
        <end position="403"/>
    </location>
</feature>
<dbReference type="InterPro" id="IPR011050">
    <property type="entry name" value="Pectin_lyase_fold/virulence"/>
</dbReference>
<dbReference type="OrthoDB" id="9767990at2"/>
<dbReference type="InterPro" id="IPR006633">
    <property type="entry name" value="Carb-bd_sugar_hydrolysis-dom"/>
</dbReference>
<sequence>MSTVLLMLLNPYQIMLYHHLLRCAVQRPAVFRIFIPDDRVVRLFHFLQIMRLPLLRHFAQCLMIWIALSPHSVMGMTPLQPLIDAAEVGATLQLPPGRYSGPVLIDKPLTIDGAGQVTIDGGGVGTVITIDTDGARLSNLHITGSGDRHNELDAGILVSGKFNVIKDNRLDDVLFGIALHQSEHGIVRRNTIQSKVRELAQRGDGLRIWYSVGNKITQNRILNARDVIILDSRENYLAENQVQGGRYSLHVVNSQGTQIKGNRFIDNEAGIFALKANGLVIQQNLVAEIRDVTGVGIGLKESSSARIEENRIFNVKIGIALDLSPEDHDLPNYVSANLIAHNTVGIQFLSDRGGNHLSANRFVNNYLPVAVRNGGGALKNRWGGNYWSDYAGFDQDQNGSGDTPYELYAYADQLWLDFPGAQFFVASPTFSLLDFLERLAPFTEPRLMVRDHYPRFSGDDAELSVTQKTKPTTCTLC</sequence>
<feature type="domain" description="Carbohydrate-binding/sugar hydrolysis" evidence="1">
    <location>
        <begin position="86"/>
        <end position="231"/>
    </location>
</feature>
<dbReference type="SMART" id="SM00722">
    <property type="entry name" value="CASH"/>
    <property type="match status" value="2"/>
</dbReference>
<evidence type="ECO:0000313" key="3">
    <source>
        <dbReference type="Proteomes" id="UP000316649"/>
    </source>
</evidence>
<dbReference type="InterPro" id="IPR026464">
    <property type="entry name" value="NosD_copper_fam"/>
</dbReference>
<dbReference type="EMBL" id="VMNH01000009">
    <property type="protein sequence ID" value="TVO75169.1"/>
    <property type="molecule type" value="Genomic_DNA"/>
</dbReference>
<evidence type="ECO:0000259" key="1">
    <source>
        <dbReference type="SMART" id="SM00722"/>
    </source>
</evidence>